<organism evidence="1 2">
    <name type="scientific">Cryptococcus wingfieldii CBS 7118</name>
    <dbReference type="NCBI Taxonomy" id="1295528"/>
    <lineage>
        <taxon>Eukaryota</taxon>
        <taxon>Fungi</taxon>
        <taxon>Dikarya</taxon>
        <taxon>Basidiomycota</taxon>
        <taxon>Agaricomycotina</taxon>
        <taxon>Tremellomycetes</taxon>
        <taxon>Tremellales</taxon>
        <taxon>Cryptococcaceae</taxon>
        <taxon>Cryptococcus</taxon>
    </lineage>
</organism>
<gene>
    <name evidence="1" type="ORF">L198_07912</name>
</gene>
<keyword evidence="2" id="KW-1185">Reference proteome</keyword>
<dbReference type="EMBL" id="AWGH01000046">
    <property type="protein sequence ID" value="ODN79162.1"/>
    <property type="molecule type" value="Genomic_DNA"/>
</dbReference>
<proteinExistence type="predicted"/>
<dbReference type="GeneID" id="30197123"/>
<accession>A0A1E3HS75</accession>
<sequence length="168" mass="18757">MLTTFNQAVAGGETAGQAKKYTVNTDTIYYSEGNVYFITSDNVLFPFDLERLGKVSSFFRDLGDIPQPSGKDIGDPVSGQSILDKLNGLSLNEQEDISTHTDVIIIFPECDSKALQPWLNLVSFGGAYGSGLRISCEDCRELCTLMDKYGCDESLYEYLVVRFYNFHR</sequence>
<reference evidence="1 2" key="1">
    <citation type="submission" date="2016-06" db="EMBL/GenBank/DDBJ databases">
        <title>Evolution of pathogenesis and genome organization in the Tremellales.</title>
        <authorList>
            <person name="Cuomo C."/>
            <person name="Litvintseva A."/>
            <person name="Heitman J."/>
            <person name="Chen Y."/>
            <person name="Sun S."/>
            <person name="Springer D."/>
            <person name="Dromer F."/>
            <person name="Young S."/>
            <person name="Zeng Q."/>
            <person name="Chapman S."/>
            <person name="Gujja S."/>
            <person name="Saif S."/>
            <person name="Birren B."/>
        </authorList>
    </citation>
    <scope>NUCLEOTIDE SEQUENCE [LARGE SCALE GENOMIC DNA]</scope>
    <source>
        <strain evidence="1 2">CBS 7118</strain>
    </source>
</reference>
<dbReference type="RefSeq" id="XP_019028129.1">
    <property type="nucleotide sequence ID" value="XM_019179893.1"/>
</dbReference>
<comment type="caution">
    <text evidence="1">The sequence shown here is derived from an EMBL/GenBank/DDBJ whole genome shotgun (WGS) entry which is preliminary data.</text>
</comment>
<name>A0A1E3HS75_9TREE</name>
<evidence type="ECO:0000313" key="2">
    <source>
        <dbReference type="Proteomes" id="UP000094819"/>
    </source>
</evidence>
<dbReference type="AlphaFoldDB" id="A0A1E3HS75"/>
<evidence type="ECO:0000313" key="1">
    <source>
        <dbReference type="EMBL" id="ODN79162.1"/>
    </source>
</evidence>
<dbReference type="Proteomes" id="UP000094819">
    <property type="component" value="Unassembled WGS sequence"/>
</dbReference>
<protein>
    <submittedName>
        <fullName evidence="1">Uncharacterized protein</fullName>
    </submittedName>
</protein>